<comment type="caution">
    <text evidence="2">The sequence shown here is derived from an EMBL/GenBank/DDBJ whole genome shotgun (WGS) entry which is preliminary data.</text>
</comment>
<dbReference type="Proteomes" id="UP001201812">
    <property type="component" value="Unassembled WGS sequence"/>
</dbReference>
<evidence type="ECO:0000313" key="2">
    <source>
        <dbReference type="EMBL" id="KAI1719120.1"/>
    </source>
</evidence>
<organism evidence="2 3">
    <name type="scientific">Ditylenchus destructor</name>
    <dbReference type="NCBI Taxonomy" id="166010"/>
    <lineage>
        <taxon>Eukaryota</taxon>
        <taxon>Metazoa</taxon>
        <taxon>Ecdysozoa</taxon>
        <taxon>Nematoda</taxon>
        <taxon>Chromadorea</taxon>
        <taxon>Rhabditida</taxon>
        <taxon>Tylenchina</taxon>
        <taxon>Tylenchomorpha</taxon>
        <taxon>Sphaerularioidea</taxon>
        <taxon>Anguinidae</taxon>
        <taxon>Anguininae</taxon>
        <taxon>Ditylenchus</taxon>
    </lineage>
</organism>
<proteinExistence type="predicted"/>
<name>A0AAD4NAE3_9BILA</name>
<evidence type="ECO:0000256" key="1">
    <source>
        <dbReference type="SAM" id="MobiDB-lite"/>
    </source>
</evidence>
<gene>
    <name evidence="2" type="ORF">DdX_06247</name>
</gene>
<feature type="compositionally biased region" description="Low complexity" evidence="1">
    <location>
        <begin position="18"/>
        <end position="27"/>
    </location>
</feature>
<evidence type="ECO:0000313" key="3">
    <source>
        <dbReference type="Proteomes" id="UP001201812"/>
    </source>
</evidence>
<feature type="compositionally biased region" description="Polar residues" evidence="1">
    <location>
        <begin position="66"/>
        <end position="76"/>
    </location>
</feature>
<feature type="region of interest" description="Disordered" evidence="1">
    <location>
        <begin position="1"/>
        <end position="76"/>
    </location>
</feature>
<dbReference type="EMBL" id="JAKKPZ010000007">
    <property type="protein sequence ID" value="KAI1719120.1"/>
    <property type="molecule type" value="Genomic_DNA"/>
</dbReference>
<dbReference type="AlphaFoldDB" id="A0AAD4NAE3"/>
<protein>
    <submittedName>
        <fullName evidence="2">Uncharacterized protein</fullName>
    </submittedName>
</protein>
<accession>A0AAD4NAE3</accession>
<reference evidence="2" key="1">
    <citation type="submission" date="2022-01" db="EMBL/GenBank/DDBJ databases">
        <title>Genome Sequence Resource for Two Populations of Ditylenchus destructor, the Migratory Endoparasitic Phytonematode.</title>
        <authorList>
            <person name="Zhang H."/>
            <person name="Lin R."/>
            <person name="Xie B."/>
        </authorList>
    </citation>
    <scope>NUCLEOTIDE SEQUENCE</scope>
    <source>
        <strain evidence="2">BazhouSP</strain>
    </source>
</reference>
<feature type="compositionally biased region" description="Basic and acidic residues" evidence="1">
    <location>
        <begin position="1"/>
        <end position="17"/>
    </location>
</feature>
<keyword evidence="3" id="KW-1185">Reference proteome</keyword>
<sequence length="76" mass="8533">MSRDRFVDFSALMEERSSSVSEDSSSQAEEENSRDTVASDVANVPDMFRAPTKRQAQEVQRCRQANFENSAGISKK</sequence>